<feature type="domain" description="U-box" evidence="13">
    <location>
        <begin position="1000"/>
        <end position="1075"/>
    </location>
</feature>
<accession>A0A0D2VZS9</accession>
<feature type="compositionally biased region" description="Polar residues" evidence="12">
    <location>
        <begin position="60"/>
        <end position="88"/>
    </location>
</feature>
<dbReference type="UniPathway" id="UPA00143"/>
<evidence type="ECO:0000256" key="3">
    <source>
        <dbReference type="ARBA" id="ARBA00004496"/>
    </source>
</evidence>
<dbReference type="InterPro" id="IPR045132">
    <property type="entry name" value="UBE4"/>
</dbReference>
<organism evidence="14 15">
    <name type="scientific">Capsaspora owczarzaki (strain ATCC 30864)</name>
    <dbReference type="NCBI Taxonomy" id="595528"/>
    <lineage>
        <taxon>Eukaryota</taxon>
        <taxon>Filasterea</taxon>
        <taxon>Capsaspora</taxon>
    </lineage>
</organism>
<dbReference type="InterPro" id="IPR019474">
    <property type="entry name" value="Ub_conjug_fac_E4_core"/>
</dbReference>
<dbReference type="Pfam" id="PF10408">
    <property type="entry name" value="Ufd2P_core"/>
    <property type="match status" value="1"/>
</dbReference>
<keyword evidence="8" id="KW-0808">Transferase</keyword>
<dbReference type="AlphaFoldDB" id="A0A0D2VZS9"/>
<dbReference type="InParanoid" id="A0A0D2VZS9"/>
<dbReference type="Proteomes" id="UP000008743">
    <property type="component" value="Unassembled WGS sequence"/>
</dbReference>
<reference evidence="15" key="1">
    <citation type="submission" date="2011-02" db="EMBL/GenBank/DDBJ databases">
        <title>The Genome Sequence of Capsaspora owczarzaki ATCC 30864.</title>
        <authorList>
            <person name="Russ C."/>
            <person name="Cuomo C."/>
            <person name="Burger G."/>
            <person name="Gray M.W."/>
            <person name="Holland P.W.H."/>
            <person name="King N."/>
            <person name="Lang F.B.F."/>
            <person name="Roger A.J."/>
            <person name="Ruiz-Trillo I."/>
            <person name="Young S.K."/>
            <person name="Zeng Q."/>
            <person name="Gargeya S."/>
            <person name="Alvarado L."/>
            <person name="Berlin A."/>
            <person name="Chapman S.B."/>
            <person name="Chen Z."/>
            <person name="Freedman E."/>
            <person name="Gellesch M."/>
            <person name="Goldberg J."/>
            <person name="Griggs A."/>
            <person name="Gujja S."/>
            <person name="Heilman E."/>
            <person name="Heiman D."/>
            <person name="Howarth C."/>
            <person name="Mehta T."/>
            <person name="Neiman D."/>
            <person name="Pearson M."/>
            <person name="Roberts A."/>
            <person name="Saif S."/>
            <person name="Shea T."/>
            <person name="Shenoy N."/>
            <person name="Sisk P."/>
            <person name="Stolte C."/>
            <person name="Sykes S."/>
            <person name="White J."/>
            <person name="Yandava C."/>
            <person name="Haas B."/>
            <person name="Nusbaum C."/>
            <person name="Birren B."/>
        </authorList>
    </citation>
    <scope>NUCLEOTIDE SEQUENCE</scope>
    <source>
        <strain evidence="15">ATCC 30864</strain>
    </source>
</reference>
<comment type="subcellular location">
    <subcellularLocation>
        <location evidence="3">Cytoplasm</location>
    </subcellularLocation>
    <subcellularLocation>
        <location evidence="2">Nucleus</location>
    </subcellularLocation>
</comment>
<keyword evidence="10" id="KW-0539">Nucleus</keyword>
<dbReference type="GO" id="GO:0000151">
    <property type="term" value="C:ubiquitin ligase complex"/>
    <property type="evidence" value="ECO:0007669"/>
    <property type="project" value="InterPro"/>
</dbReference>
<keyword evidence="7" id="KW-0963">Cytoplasm</keyword>
<dbReference type="GO" id="GO:0005737">
    <property type="term" value="C:cytoplasm"/>
    <property type="evidence" value="ECO:0007669"/>
    <property type="project" value="UniProtKB-SubCell"/>
</dbReference>
<proteinExistence type="inferred from homology"/>
<evidence type="ECO:0000256" key="6">
    <source>
        <dbReference type="ARBA" id="ARBA00012483"/>
    </source>
</evidence>
<evidence type="ECO:0000256" key="4">
    <source>
        <dbReference type="ARBA" id="ARBA00004906"/>
    </source>
</evidence>
<dbReference type="OrthoDB" id="20295at2759"/>
<evidence type="ECO:0000256" key="9">
    <source>
        <dbReference type="ARBA" id="ARBA00022786"/>
    </source>
</evidence>
<feature type="compositionally biased region" description="Low complexity" evidence="12">
    <location>
        <begin position="19"/>
        <end position="37"/>
    </location>
</feature>
<dbReference type="PANTHER" id="PTHR13931:SF2">
    <property type="entry name" value="UBIQUITIN CONJUGATION FACTOR E4 B"/>
    <property type="match status" value="1"/>
</dbReference>
<dbReference type="CDD" id="cd16657">
    <property type="entry name" value="RING-Ubox_UBE4A"/>
    <property type="match status" value="1"/>
</dbReference>
<sequence length="1081" mass="121116">MNSQSADEIRAKRLARMGQASQAQSTTPAASVSGTAPASPPPAASPAPAPSPVAPKPIQRVTSPAPSQASPMCTSPVRPTTQSQAPETSLNPEWTHALLARVLEVSLQPCPAPLMYLDSLAAELLSESAPMQFTADMTERLLIERLAGFAGHPDQVLPFMFRAFGVCDHEQRMLPRTGSSLRSELLANAQQLLISYTGIFLQYPDSLLQVSPSFQPQSLFDQFVQHMIRDSDTPHGMPAPFLASFIARFEKEDISTVFHPILSAFSRAMRRCTLADVFQTYLGVLTELVGYKSICTAIVSHPDFLPEAANGREFESKALLAPFFALSAFPDAVAAPTSVAALLAPPEPVYTRFFADPTKQLSSDVQAAMASVRSGMRLVQEKLHTVMLQLLKPKDEREKVLDFFSRAISINAKRAQMRASFQHHSTDGFCFNLVGVLLRLSDKFADPINPNMAKIDNGYLLHPDSRVHVGDETKIAAAADEVSRWIDQRNFARTQAFQQAQKKQLIDDSTKITEFNPPNFITECFYMTMAAHHIGVVATHHKLEPLFRNMQEIKTRLEQIEGQRAQWQGTPQAAQYEQAVKKLKSMEEEIRSQQLAYETILADPDSLLHTLSFYSFVAQWLLKIVDPKNAGLPLPEALPQVFASLPEYFVEDIAEFLVFVTRMAPNVVDRISLDPLIRFIVTFIASVSYIRNPYLRAKLVEIITRLTPEFTGQRVNRFGQLIERHPLAIEHLTPSLIQFFADVENTGSHTQFYDKFNIRYNIAQIVKNLWTSPDHLAQLVKSSTTECFVRYINLLMTDVTFLIDEAMAKLGEIRDIDHLRDNAAAWAATPQEERQSREAAFNAAENQVKSYLAFGKEMISMFMFLTQTVPEAFLLPEMIDRLAPMLDHNLVRMAGPDAQKLKVKNADKYGWNPRQFIVNLVQIFLNLAPKLPDQTIRQDFVRAMARDGRSFQPDILRNAVDILSRHSLAQPDTIEHFASIVQLAEDTLAADKRTEVDLGEIPDEFLDGMLFSLMTDPVLLPASQVVVDRSTLRTHLISNGEYDPYNRTPLTMEMAEPQTELKQRIEAFIASRKSGSQPMAE</sequence>
<name>A0A0D2VZS9_CAPO3</name>
<evidence type="ECO:0000256" key="7">
    <source>
        <dbReference type="ARBA" id="ARBA00022490"/>
    </source>
</evidence>
<feature type="coiled-coil region" evidence="11">
    <location>
        <begin position="550"/>
        <end position="603"/>
    </location>
</feature>
<evidence type="ECO:0000256" key="2">
    <source>
        <dbReference type="ARBA" id="ARBA00004123"/>
    </source>
</evidence>
<evidence type="ECO:0000313" key="14">
    <source>
        <dbReference type="EMBL" id="KJE97382.1"/>
    </source>
</evidence>
<evidence type="ECO:0000259" key="13">
    <source>
        <dbReference type="PROSITE" id="PS51698"/>
    </source>
</evidence>
<keyword evidence="9" id="KW-0833">Ubl conjugation pathway</keyword>
<dbReference type="Gene3D" id="3.30.40.10">
    <property type="entry name" value="Zinc/RING finger domain, C3HC4 (zinc finger)"/>
    <property type="match status" value="1"/>
</dbReference>
<keyword evidence="15" id="KW-1185">Reference proteome</keyword>
<dbReference type="PANTHER" id="PTHR13931">
    <property type="entry name" value="UBIQUITINATION FACTOR E4"/>
    <property type="match status" value="1"/>
</dbReference>
<dbReference type="GO" id="GO:0006511">
    <property type="term" value="P:ubiquitin-dependent protein catabolic process"/>
    <property type="evidence" value="ECO:0007669"/>
    <property type="project" value="InterPro"/>
</dbReference>
<evidence type="ECO:0000256" key="5">
    <source>
        <dbReference type="ARBA" id="ARBA00007434"/>
    </source>
</evidence>
<keyword evidence="11" id="KW-0175">Coiled coil</keyword>
<evidence type="ECO:0000256" key="1">
    <source>
        <dbReference type="ARBA" id="ARBA00000900"/>
    </source>
</evidence>
<feature type="compositionally biased region" description="Pro residues" evidence="12">
    <location>
        <begin position="38"/>
        <end position="55"/>
    </location>
</feature>
<comment type="catalytic activity">
    <reaction evidence="1">
        <text>S-ubiquitinyl-[E2 ubiquitin-conjugating enzyme]-L-cysteine + [acceptor protein]-L-lysine = [E2 ubiquitin-conjugating enzyme]-L-cysteine + N(6)-ubiquitinyl-[acceptor protein]-L-lysine.</text>
        <dbReference type="EC" id="2.3.2.27"/>
    </reaction>
</comment>
<comment type="pathway">
    <text evidence="4">Protein modification; protein ubiquitination.</text>
</comment>
<dbReference type="eggNOG" id="KOG2042">
    <property type="taxonomic scope" value="Eukaryota"/>
</dbReference>
<dbReference type="FunCoup" id="A0A0D2VZS9">
    <property type="interactions" value="869"/>
</dbReference>
<evidence type="ECO:0000256" key="12">
    <source>
        <dbReference type="SAM" id="MobiDB-lite"/>
    </source>
</evidence>
<dbReference type="PhylomeDB" id="A0A0D2VZS9"/>
<evidence type="ECO:0000313" key="15">
    <source>
        <dbReference type="Proteomes" id="UP000008743"/>
    </source>
</evidence>
<comment type="similarity">
    <text evidence="5">Belongs to the ubiquitin conjugation factor E4 family.</text>
</comment>
<dbReference type="GO" id="GO:0005634">
    <property type="term" value="C:nucleus"/>
    <property type="evidence" value="ECO:0007669"/>
    <property type="project" value="UniProtKB-SubCell"/>
</dbReference>
<dbReference type="STRING" id="595528.A0A0D2VZS9"/>
<dbReference type="GO" id="GO:0034450">
    <property type="term" value="F:ubiquitin-ubiquitin ligase activity"/>
    <property type="evidence" value="ECO:0007669"/>
    <property type="project" value="InterPro"/>
</dbReference>
<evidence type="ECO:0000256" key="10">
    <source>
        <dbReference type="ARBA" id="ARBA00023242"/>
    </source>
</evidence>
<dbReference type="FunFam" id="3.30.40.10:FF:000055">
    <property type="entry name" value="Ubiquitin conjugation factor e4 a"/>
    <property type="match status" value="1"/>
</dbReference>
<dbReference type="PROSITE" id="PS51698">
    <property type="entry name" value="U_BOX"/>
    <property type="match status" value="1"/>
</dbReference>
<dbReference type="RefSeq" id="XP_004343112.2">
    <property type="nucleotide sequence ID" value="XM_004343062.2"/>
</dbReference>
<dbReference type="EC" id="2.3.2.27" evidence="6"/>
<dbReference type="GO" id="GO:0000209">
    <property type="term" value="P:protein polyubiquitination"/>
    <property type="evidence" value="ECO:0007669"/>
    <property type="project" value="TreeGrafter"/>
</dbReference>
<dbReference type="EMBL" id="KE346374">
    <property type="protein sequence ID" value="KJE97382.1"/>
    <property type="molecule type" value="Genomic_DNA"/>
</dbReference>
<dbReference type="SMART" id="SM00504">
    <property type="entry name" value="Ubox"/>
    <property type="match status" value="1"/>
</dbReference>
<gene>
    <name evidence="14" type="ORF">CAOG_007253</name>
</gene>
<dbReference type="SUPFAM" id="SSF57850">
    <property type="entry name" value="RING/U-box"/>
    <property type="match status" value="1"/>
</dbReference>
<dbReference type="InterPro" id="IPR013083">
    <property type="entry name" value="Znf_RING/FYVE/PHD"/>
</dbReference>
<evidence type="ECO:0000256" key="11">
    <source>
        <dbReference type="SAM" id="Coils"/>
    </source>
</evidence>
<evidence type="ECO:0000256" key="8">
    <source>
        <dbReference type="ARBA" id="ARBA00022679"/>
    </source>
</evidence>
<dbReference type="Pfam" id="PF04564">
    <property type="entry name" value="U-box"/>
    <property type="match status" value="1"/>
</dbReference>
<protein>
    <recommendedName>
        <fullName evidence="6">RING-type E3 ubiquitin transferase</fullName>
        <ecNumber evidence="6">2.3.2.27</ecNumber>
    </recommendedName>
</protein>
<dbReference type="InterPro" id="IPR003613">
    <property type="entry name" value="Ubox_domain"/>
</dbReference>
<feature type="region of interest" description="Disordered" evidence="12">
    <location>
        <begin position="1"/>
        <end position="88"/>
    </location>
</feature>
<dbReference type="GO" id="GO:0036503">
    <property type="term" value="P:ERAD pathway"/>
    <property type="evidence" value="ECO:0007669"/>
    <property type="project" value="InterPro"/>
</dbReference>